<sequence>MTKVAIADAHGVMRDGLRALLASTGEFEIVGEAVDGAGTLALAKTTDATLLTFGLAMPGVHGIELIPLIKLENPLLRILVATRYPEQARAMLVCAGQSSFKIRRCDAVILKSPRSQPGLTVCRALSRSGFNMRLAGFRLKRRRAAASNELIGAQFDAFSRQVPLLYFILLINTGAVAYTHQPHSPAWLSIDIPVVLGFIGLARLLVWLGRRGQHRRLTDGEMRQRLSAATWFTAAFGVGFTGWAFALYPYGDAYARVQIAFSMAITVIGCVFCLMHLRRAALLLTAIVVLPFTVFFVRTQNSILEAIALNMFLVTIAIIVMMLTHYRDFANLIESRKILQDLSDANSTLANEDTLTGLPNRRSFLKRLEGLCAEMAGGGRTFAVGVIDLDGFKQVNDLHGHQTGDQVLEEVGKRLKKLQSKLQSAGCTFARLGGDEFGLLVGNETEIDCLQGLGKTIAAALEAPYRCAGANIRLSASLGIAQFPVAATTPGQLFERADHALYHAKEHGRGGTTIFSGAIESAIRRTNMIEQLLRQADLNREMSLHYQPIIDVTDQRVVSYEALARWRNLTLGDVPPSEFIAVAERSDLVRAITLVLFGKVLGALQEAEPAVRVSFNLSAQDLNSSETIPAIIDMIRRSGISPERLTMEITETAVIRDFDQARHALTELKKLGMHISLDDFGTGFSSLHCIHRLPLDKVKIDRSFVREIDFDGGAQDIVRSIVGLCRSLKLTCVVEGVETEAQATTLRGLGCNVMQGYLFGRPAPVLSHPAGARRPLATPAGSAPR</sequence>
<evidence type="ECO:0000259" key="3">
    <source>
        <dbReference type="PROSITE" id="PS50110"/>
    </source>
</evidence>
<dbReference type="InterPro" id="IPR043128">
    <property type="entry name" value="Rev_trsase/Diguanyl_cyclase"/>
</dbReference>
<dbReference type="CDD" id="cd17535">
    <property type="entry name" value="REC_NarL-like"/>
    <property type="match status" value="1"/>
</dbReference>
<feature type="transmembrane region" description="Helical" evidence="2">
    <location>
        <begin position="303"/>
        <end position="326"/>
    </location>
</feature>
<comment type="caution">
    <text evidence="6">The sequence shown here is derived from an EMBL/GenBank/DDBJ whole genome shotgun (WGS) entry which is preliminary data.</text>
</comment>
<dbReference type="InterPro" id="IPR001789">
    <property type="entry name" value="Sig_transdc_resp-reg_receiver"/>
</dbReference>
<dbReference type="SUPFAM" id="SSF52172">
    <property type="entry name" value="CheY-like"/>
    <property type="match status" value="1"/>
</dbReference>
<dbReference type="SMART" id="SM00052">
    <property type="entry name" value="EAL"/>
    <property type="match status" value="1"/>
</dbReference>
<feature type="domain" description="GGDEF" evidence="5">
    <location>
        <begin position="380"/>
        <end position="517"/>
    </location>
</feature>
<keyword evidence="2" id="KW-1133">Transmembrane helix</keyword>
<dbReference type="GO" id="GO:0000160">
    <property type="term" value="P:phosphorelay signal transduction system"/>
    <property type="evidence" value="ECO:0007669"/>
    <property type="project" value="InterPro"/>
</dbReference>
<dbReference type="InterPro" id="IPR058245">
    <property type="entry name" value="NreC/VraR/RcsB-like_REC"/>
</dbReference>
<feature type="domain" description="Response regulatory" evidence="3">
    <location>
        <begin position="3"/>
        <end position="126"/>
    </location>
</feature>
<evidence type="ECO:0000313" key="7">
    <source>
        <dbReference type="Proteomes" id="UP000540929"/>
    </source>
</evidence>
<evidence type="ECO:0000259" key="5">
    <source>
        <dbReference type="PROSITE" id="PS50887"/>
    </source>
</evidence>
<feature type="transmembrane region" description="Helical" evidence="2">
    <location>
        <begin position="254"/>
        <end position="274"/>
    </location>
</feature>
<dbReference type="Gene3D" id="3.30.70.270">
    <property type="match status" value="1"/>
</dbReference>
<dbReference type="PANTHER" id="PTHR44757:SF2">
    <property type="entry name" value="BIOFILM ARCHITECTURE MAINTENANCE PROTEIN MBAA"/>
    <property type="match status" value="1"/>
</dbReference>
<dbReference type="SMART" id="SM00267">
    <property type="entry name" value="GGDEF"/>
    <property type="match status" value="1"/>
</dbReference>
<dbReference type="PROSITE" id="PS50883">
    <property type="entry name" value="EAL"/>
    <property type="match status" value="1"/>
</dbReference>
<dbReference type="SUPFAM" id="SSF55073">
    <property type="entry name" value="Nucleotide cyclase"/>
    <property type="match status" value="1"/>
</dbReference>
<feature type="transmembrane region" description="Helical" evidence="2">
    <location>
        <begin position="164"/>
        <end position="180"/>
    </location>
</feature>
<evidence type="ECO:0000259" key="4">
    <source>
        <dbReference type="PROSITE" id="PS50883"/>
    </source>
</evidence>
<dbReference type="InterPro" id="IPR035919">
    <property type="entry name" value="EAL_sf"/>
</dbReference>
<dbReference type="PROSITE" id="PS50887">
    <property type="entry name" value="GGDEF"/>
    <property type="match status" value="1"/>
</dbReference>
<reference evidence="6 7" key="1">
    <citation type="submission" date="2020-07" db="EMBL/GenBank/DDBJ databases">
        <title>Exploring microbial biodiversity for novel pathways involved in the catabolism of aromatic compounds derived from lignin.</title>
        <authorList>
            <person name="Elkins J."/>
        </authorList>
    </citation>
    <scope>NUCLEOTIDE SEQUENCE [LARGE SCALE GENOMIC DNA]</scope>
    <source>
        <strain evidence="6 7">H2C3C</strain>
    </source>
</reference>
<feature type="transmembrane region" description="Helical" evidence="2">
    <location>
        <begin position="186"/>
        <end position="208"/>
    </location>
</feature>
<dbReference type="InterPro" id="IPR052155">
    <property type="entry name" value="Biofilm_reg_signaling"/>
</dbReference>
<dbReference type="PANTHER" id="PTHR44757">
    <property type="entry name" value="DIGUANYLATE CYCLASE DGCP"/>
    <property type="match status" value="1"/>
</dbReference>
<dbReference type="InterPro" id="IPR011006">
    <property type="entry name" value="CheY-like_superfamily"/>
</dbReference>
<keyword evidence="7" id="KW-1185">Reference proteome</keyword>
<keyword evidence="2" id="KW-0812">Transmembrane</keyword>
<proteinExistence type="predicted"/>
<evidence type="ECO:0000256" key="2">
    <source>
        <dbReference type="SAM" id="Phobius"/>
    </source>
</evidence>
<feature type="domain" description="EAL" evidence="4">
    <location>
        <begin position="526"/>
        <end position="776"/>
    </location>
</feature>
<dbReference type="InterPro" id="IPR000160">
    <property type="entry name" value="GGDEF_dom"/>
</dbReference>
<dbReference type="AlphaFoldDB" id="A0A7Y9WIM4"/>
<dbReference type="Pfam" id="PF00990">
    <property type="entry name" value="GGDEF"/>
    <property type="match status" value="1"/>
</dbReference>
<dbReference type="Proteomes" id="UP000540929">
    <property type="component" value="Unassembled WGS sequence"/>
</dbReference>
<dbReference type="CDD" id="cd01948">
    <property type="entry name" value="EAL"/>
    <property type="match status" value="1"/>
</dbReference>
<organism evidence="6 7">
    <name type="scientific">Paraburkholderia bryophila</name>
    <dbReference type="NCBI Taxonomy" id="420952"/>
    <lineage>
        <taxon>Bacteria</taxon>
        <taxon>Pseudomonadati</taxon>
        <taxon>Pseudomonadota</taxon>
        <taxon>Betaproteobacteria</taxon>
        <taxon>Burkholderiales</taxon>
        <taxon>Burkholderiaceae</taxon>
        <taxon>Paraburkholderia</taxon>
    </lineage>
</organism>
<dbReference type="Pfam" id="PF00072">
    <property type="entry name" value="Response_reg"/>
    <property type="match status" value="1"/>
</dbReference>
<dbReference type="InterPro" id="IPR001633">
    <property type="entry name" value="EAL_dom"/>
</dbReference>
<dbReference type="SUPFAM" id="SSF141868">
    <property type="entry name" value="EAL domain-like"/>
    <property type="match status" value="1"/>
</dbReference>
<dbReference type="CDD" id="cd01949">
    <property type="entry name" value="GGDEF"/>
    <property type="match status" value="1"/>
</dbReference>
<accession>A0A7Y9WIM4</accession>
<dbReference type="PROSITE" id="PS50110">
    <property type="entry name" value="RESPONSE_REGULATORY"/>
    <property type="match status" value="1"/>
</dbReference>
<evidence type="ECO:0000256" key="1">
    <source>
        <dbReference type="PROSITE-ProRule" id="PRU00169"/>
    </source>
</evidence>
<keyword evidence="2" id="KW-0472">Membrane</keyword>
<dbReference type="Gene3D" id="3.40.50.2300">
    <property type="match status" value="1"/>
</dbReference>
<dbReference type="InterPro" id="IPR029787">
    <property type="entry name" value="Nucleotide_cyclase"/>
</dbReference>
<gene>
    <name evidence="6" type="ORF">GGD40_000479</name>
</gene>
<feature type="transmembrane region" description="Helical" evidence="2">
    <location>
        <begin position="229"/>
        <end position="248"/>
    </location>
</feature>
<name>A0A7Y9WIM4_9BURK</name>
<dbReference type="NCBIfam" id="TIGR00254">
    <property type="entry name" value="GGDEF"/>
    <property type="match status" value="1"/>
</dbReference>
<protein>
    <submittedName>
        <fullName evidence="6">Diguanylate cyclase (GGDEF)-like protein</fullName>
    </submittedName>
</protein>
<dbReference type="Pfam" id="PF00563">
    <property type="entry name" value="EAL"/>
    <property type="match status" value="1"/>
</dbReference>
<comment type="caution">
    <text evidence="1">Lacks conserved residue(s) required for the propagation of feature annotation.</text>
</comment>
<evidence type="ECO:0000313" key="6">
    <source>
        <dbReference type="EMBL" id="NYH21000.1"/>
    </source>
</evidence>
<dbReference type="Gene3D" id="3.20.20.450">
    <property type="entry name" value="EAL domain"/>
    <property type="match status" value="1"/>
</dbReference>
<dbReference type="EMBL" id="JACCAS010000001">
    <property type="protein sequence ID" value="NYH21000.1"/>
    <property type="molecule type" value="Genomic_DNA"/>
</dbReference>
<dbReference type="RefSeq" id="WP_179742685.1">
    <property type="nucleotide sequence ID" value="NZ_JACCAS010000001.1"/>
</dbReference>